<dbReference type="Pfam" id="PF06973">
    <property type="entry name" value="DUF1297"/>
    <property type="match status" value="1"/>
</dbReference>
<keyword evidence="4" id="KW-0479">Metal-binding</keyword>
<dbReference type="GO" id="GO:0005524">
    <property type="term" value="F:ATP binding"/>
    <property type="evidence" value="ECO:0007669"/>
    <property type="project" value="UniProtKB-UniRule"/>
</dbReference>
<dbReference type="Pfam" id="PF06849">
    <property type="entry name" value="DUF1246"/>
    <property type="match status" value="1"/>
</dbReference>
<dbReference type="AlphaFoldDB" id="A0AAN1XV04"/>
<keyword evidence="13" id="KW-1185">Reference proteome</keyword>
<name>A0AAN1XV04_UNVUL</name>
<evidence type="ECO:0000313" key="12">
    <source>
        <dbReference type="EMBL" id="BDE05958.1"/>
    </source>
</evidence>
<proteinExistence type="inferred from homology"/>
<evidence type="ECO:0000256" key="7">
    <source>
        <dbReference type="ARBA" id="ARBA00022840"/>
    </source>
</evidence>
<dbReference type="InterPro" id="IPR011761">
    <property type="entry name" value="ATP-grasp"/>
</dbReference>
<dbReference type="SUPFAM" id="SSF52440">
    <property type="entry name" value="PreATP-grasp domain"/>
    <property type="match status" value="1"/>
</dbReference>
<dbReference type="PROSITE" id="PS50975">
    <property type="entry name" value="ATP_GRASP"/>
    <property type="match status" value="1"/>
</dbReference>
<dbReference type="KEGG" id="vab:WPS_12340"/>
<evidence type="ECO:0000259" key="11">
    <source>
        <dbReference type="PROSITE" id="PS50975"/>
    </source>
</evidence>
<organism evidence="12 13">
    <name type="scientific">Vulcanimicrobium alpinum</name>
    <dbReference type="NCBI Taxonomy" id="3016050"/>
    <lineage>
        <taxon>Bacteria</taxon>
        <taxon>Bacillati</taxon>
        <taxon>Vulcanimicrobiota</taxon>
        <taxon>Vulcanimicrobiia</taxon>
        <taxon>Vulcanimicrobiales</taxon>
        <taxon>Vulcanimicrobiaceae</taxon>
        <taxon>Vulcanimicrobium</taxon>
    </lineage>
</organism>
<keyword evidence="8" id="KW-0460">Magnesium</keyword>
<accession>A0AAN1XV04</accession>
<keyword evidence="7 10" id="KW-0067">ATP-binding</keyword>
<dbReference type="GO" id="GO:0006188">
    <property type="term" value="P:IMP biosynthetic process"/>
    <property type="evidence" value="ECO:0007669"/>
    <property type="project" value="InterPro"/>
</dbReference>
<evidence type="ECO:0000256" key="3">
    <source>
        <dbReference type="ARBA" id="ARBA00022598"/>
    </source>
</evidence>
<dbReference type="Proteomes" id="UP001317532">
    <property type="component" value="Chromosome"/>
</dbReference>
<dbReference type="InterPro" id="IPR016185">
    <property type="entry name" value="PreATP-grasp_dom_sf"/>
</dbReference>
<evidence type="ECO:0000256" key="9">
    <source>
        <dbReference type="ARBA" id="ARBA00023211"/>
    </source>
</evidence>
<evidence type="ECO:0000256" key="8">
    <source>
        <dbReference type="ARBA" id="ARBA00022842"/>
    </source>
</evidence>
<dbReference type="InterPro" id="IPR023656">
    <property type="entry name" value="IMP_biosynth_PurP"/>
</dbReference>
<dbReference type="Gene3D" id="3.40.50.20">
    <property type="match status" value="1"/>
</dbReference>
<dbReference type="PANTHER" id="PTHR38147">
    <property type="entry name" value="5-FORMAMINOIMIDAZOLE-4-CARBOXAMIDE-1-(BETA)-D-RIBOFURANOSYL 5'-MONOPHOSPHATE SYNTHETASE-RELATED"/>
    <property type="match status" value="1"/>
</dbReference>
<dbReference type="InterPro" id="IPR010672">
    <property type="entry name" value="IMP_biosynth_PurP_N"/>
</dbReference>
<sequence>MTMMVETYAEGRQRDSGVGEMYTIATLGSHSALQILKGAHDEGFKTLAIANRETERLYRSFAFVDEVITIDKYSDFMLLVPELEKRKIIIVPHGSFVAYLSLEDHKKMRIPYFGNKAVLDWEASRELQRDWLLRAGLKLPRQFKTGAEIDRPVIVKLYGAQGGKGYMFLRDAMDFEERASLLARQNYILQEYIIGVPLYIHYFYSSLTGKLEIMSMDRRYETNVDSLGRIPSQAQAGMDVDPSYVVVGNQPISLRESMLAEAYRMGEDVVRVSQEICGPKGLFGAFCIETIITPDTNFYIMEISARIVAGTNLFIDGSPYSYLNYSEPMSTGRRIAREIKNALLSNSLDTILDDSTIQHH</sequence>
<dbReference type="Gene3D" id="3.30.1490.20">
    <property type="entry name" value="ATP-grasp fold, A domain"/>
    <property type="match status" value="1"/>
</dbReference>
<protein>
    <submittedName>
        <fullName evidence="12">5-formaminoimidazole-4-carboxamide-1-(Beta)-D-ribofuranosyl 5'-monophosphate synthetase</fullName>
    </submittedName>
</protein>
<keyword evidence="3" id="KW-0436">Ligase</keyword>
<evidence type="ECO:0000256" key="10">
    <source>
        <dbReference type="PROSITE-ProRule" id="PRU00409"/>
    </source>
</evidence>
<dbReference type="GO" id="GO:0016879">
    <property type="term" value="F:ligase activity, forming carbon-nitrogen bonds"/>
    <property type="evidence" value="ECO:0007669"/>
    <property type="project" value="InterPro"/>
</dbReference>
<evidence type="ECO:0000256" key="2">
    <source>
        <dbReference type="ARBA" id="ARBA00001946"/>
    </source>
</evidence>
<feature type="domain" description="ATP-grasp" evidence="11">
    <location>
        <begin position="102"/>
        <end position="344"/>
    </location>
</feature>
<comment type="cofactor">
    <cofactor evidence="1">
        <name>Mn(2+)</name>
        <dbReference type="ChEBI" id="CHEBI:29035"/>
    </cofactor>
</comment>
<evidence type="ECO:0000256" key="4">
    <source>
        <dbReference type="ARBA" id="ARBA00022723"/>
    </source>
</evidence>
<evidence type="ECO:0000256" key="1">
    <source>
        <dbReference type="ARBA" id="ARBA00001936"/>
    </source>
</evidence>
<dbReference type="GO" id="GO:0000287">
    <property type="term" value="F:magnesium ion binding"/>
    <property type="evidence" value="ECO:0007669"/>
    <property type="project" value="InterPro"/>
</dbReference>
<dbReference type="HAMAP" id="MF_01163">
    <property type="entry name" value="IMP_biosynth_PurP"/>
    <property type="match status" value="1"/>
</dbReference>
<evidence type="ECO:0000256" key="5">
    <source>
        <dbReference type="ARBA" id="ARBA00022741"/>
    </source>
</evidence>
<dbReference type="SUPFAM" id="SSF56059">
    <property type="entry name" value="Glutathione synthetase ATP-binding domain-like"/>
    <property type="match status" value="1"/>
</dbReference>
<dbReference type="InterPro" id="IPR013815">
    <property type="entry name" value="ATP_grasp_subdomain_1"/>
</dbReference>
<dbReference type="Gene3D" id="3.30.470.20">
    <property type="entry name" value="ATP-grasp fold, B domain"/>
    <property type="match status" value="1"/>
</dbReference>
<gene>
    <name evidence="12" type="ORF">WPS_12340</name>
</gene>
<evidence type="ECO:0000256" key="6">
    <source>
        <dbReference type="ARBA" id="ARBA00022755"/>
    </source>
</evidence>
<dbReference type="PANTHER" id="PTHR38147:SF2">
    <property type="entry name" value="5-FORMAMINOIMIDAZOLE-4-CARBOXAMIDE-1-(BETA)-D-RIBOFURANOSYL 5'-MONOPHOSPHATE SYNTHETASE"/>
    <property type="match status" value="1"/>
</dbReference>
<evidence type="ECO:0000313" key="13">
    <source>
        <dbReference type="Proteomes" id="UP001317532"/>
    </source>
</evidence>
<dbReference type="PIRSF" id="PIRSF004602">
    <property type="entry name" value="ATPgrasp_PurP"/>
    <property type="match status" value="1"/>
</dbReference>
<dbReference type="EMBL" id="AP025523">
    <property type="protein sequence ID" value="BDE05958.1"/>
    <property type="molecule type" value="Genomic_DNA"/>
</dbReference>
<keyword evidence="6" id="KW-0658">Purine biosynthesis</keyword>
<keyword evidence="9" id="KW-0464">Manganese</keyword>
<reference evidence="12 13" key="1">
    <citation type="journal article" date="2022" name="ISME Commun">
        <title>Vulcanimicrobium alpinus gen. nov. sp. nov., the first cultivated representative of the candidate phylum 'Eremiobacterota', is a metabolically versatile aerobic anoxygenic phototroph.</title>
        <authorList>
            <person name="Yabe S."/>
            <person name="Muto K."/>
            <person name="Abe K."/>
            <person name="Yokota A."/>
            <person name="Staudigel H."/>
            <person name="Tebo B.M."/>
        </authorList>
    </citation>
    <scope>NUCLEOTIDE SEQUENCE [LARGE SCALE GENOMIC DNA]</scope>
    <source>
        <strain evidence="12 13">WC8-2</strain>
    </source>
</reference>
<comment type="cofactor">
    <cofactor evidence="2">
        <name>Mg(2+)</name>
        <dbReference type="ChEBI" id="CHEBI:18420"/>
    </cofactor>
</comment>
<keyword evidence="5 10" id="KW-0547">Nucleotide-binding</keyword>
<dbReference type="InterPro" id="IPR009720">
    <property type="entry name" value="IMP_biosynth_PurP_C"/>
</dbReference>